<organism evidence="17 18">
    <name type="scientific">Oidiodendron maius (strain Zn)</name>
    <dbReference type="NCBI Taxonomy" id="913774"/>
    <lineage>
        <taxon>Eukaryota</taxon>
        <taxon>Fungi</taxon>
        <taxon>Dikarya</taxon>
        <taxon>Ascomycota</taxon>
        <taxon>Pezizomycotina</taxon>
        <taxon>Leotiomycetes</taxon>
        <taxon>Leotiomycetes incertae sedis</taxon>
        <taxon>Myxotrichaceae</taxon>
        <taxon>Oidiodendron</taxon>
    </lineage>
</organism>
<evidence type="ECO:0000256" key="11">
    <source>
        <dbReference type="ARBA" id="ARBA00023242"/>
    </source>
</evidence>
<name>A0A0C3HCI5_OIDMZ</name>
<feature type="domain" description="C2H2-type" evidence="16">
    <location>
        <begin position="106"/>
        <end position="133"/>
    </location>
</feature>
<evidence type="ECO:0000313" key="17">
    <source>
        <dbReference type="EMBL" id="KIN06011.1"/>
    </source>
</evidence>
<dbReference type="PROSITE" id="PS00028">
    <property type="entry name" value="ZINC_FINGER_C2H2_1"/>
    <property type="match status" value="1"/>
</dbReference>
<keyword evidence="6" id="KW-0862">Zinc</keyword>
<dbReference type="HOGENOM" id="CLU_012842_1_0_1"/>
<evidence type="ECO:0000256" key="3">
    <source>
        <dbReference type="ARBA" id="ARBA00022723"/>
    </source>
</evidence>
<evidence type="ECO:0000256" key="9">
    <source>
        <dbReference type="ARBA" id="ARBA00023159"/>
    </source>
</evidence>
<keyword evidence="18" id="KW-1185">Reference proteome</keyword>
<dbReference type="InterPro" id="IPR050806">
    <property type="entry name" value="pacC/RIM101"/>
</dbReference>
<dbReference type="FunFam" id="3.30.160.60:FF:000993">
    <property type="entry name" value="pH-response transcription factor pacC/RIM101"/>
    <property type="match status" value="1"/>
</dbReference>
<dbReference type="OrthoDB" id="6155966at2759"/>
<evidence type="ECO:0000256" key="12">
    <source>
        <dbReference type="ARBA" id="ARBA00038089"/>
    </source>
</evidence>
<evidence type="ECO:0000256" key="15">
    <source>
        <dbReference type="SAM" id="MobiDB-lite"/>
    </source>
</evidence>
<keyword evidence="11" id="KW-0539">Nucleus</keyword>
<feature type="region of interest" description="Disordered" evidence="15">
    <location>
        <begin position="347"/>
        <end position="454"/>
    </location>
</feature>
<keyword evidence="7" id="KW-0805">Transcription regulation</keyword>
<evidence type="ECO:0000256" key="10">
    <source>
        <dbReference type="ARBA" id="ARBA00023163"/>
    </source>
</evidence>
<feature type="region of interest" description="Disordered" evidence="15">
    <location>
        <begin position="169"/>
        <end position="204"/>
    </location>
</feature>
<dbReference type="Pfam" id="PF00096">
    <property type="entry name" value="zf-C2H2"/>
    <property type="match status" value="1"/>
</dbReference>
<feature type="domain" description="C2H2-type" evidence="16">
    <location>
        <begin position="76"/>
        <end position="105"/>
    </location>
</feature>
<gene>
    <name evidence="17" type="ORF">OIDMADRAFT_49510</name>
</gene>
<feature type="compositionally biased region" description="Polar residues" evidence="15">
    <location>
        <begin position="441"/>
        <end position="454"/>
    </location>
</feature>
<dbReference type="PANTHER" id="PTHR47257:SF1">
    <property type="entry name" value="PH-RESPONSE TRANSCRIPTION FACTOR PACC_RIM101"/>
    <property type="match status" value="1"/>
</dbReference>
<feature type="region of interest" description="Disordered" evidence="15">
    <location>
        <begin position="470"/>
        <end position="538"/>
    </location>
</feature>
<keyword evidence="2" id="KW-0678">Repressor</keyword>
<dbReference type="PROSITE" id="PS50157">
    <property type="entry name" value="ZINC_FINGER_C2H2_2"/>
    <property type="match status" value="2"/>
</dbReference>
<evidence type="ECO:0000256" key="7">
    <source>
        <dbReference type="ARBA" id="ARBA00023015"/>
    </source>
</evidence>
<reference evidence="17 18" key="1">
    <citation type="submission" date="2014-04" db="EMBL/GenBank/DDBJ databases">
        <authorList>
            <consortium name="DOE Joint Genome Institute"/>
            <person name="Kuo A."/>
            <person name="Martino E."/>
            <person name="Perotto S."/>
            <person name="Kohler A."/>
            <person name="Nagy L.G."/>
            <person name="Floudas D."/>
            <person name="Copeland A."/>
            <person name="Barry K.W."/>
            <person name="Cichocki N."/>
            <person name="Veneault-Fourrey C."/>
            <person name="LaButti K."/>
            <person name="Lindquist E.A."/>
            <person name="Lipzen A."/>
            <person name="Lundell T."/>
            <person name="Morin E."/>
            <person name="Murat C."/>
            <person name="Sun H."/>
            <person name="Tunlid A."/>
            <person name="Henrissat B."/>
            <person name="Grigoriev I.V."/>
            <person name="Hibbett D.S."/>
            <person name="Martin F."/>
            <person name="Nordberg H.P."/>
            <person name="Cantor M.N."/>
            <person name="Hua S.X."/>
        </authorList>
    </citation>
    <scope>NUCLEOTIDE SEQUENCE [LARGE SCALE GENOMIC DNA]</scope>
    <source>
        <strain evidence="17 18">Zn</strain>
    </source>
</reference>
<dbReference type="GO" id="GO:0003677">
    <property type="term" value="F:DNA binding"/>
    <property type="evidence" value="ECO:0007669"/>
    <property type="project" value="UniProtKB-KW"/>
</dbReference>
<dbReference type="EMBL" id="KN832871">
    <property type="protein sequence ID" value="KIN06011.1"/>
    <property type="molecule type" value="Genomic_DNA"/>
</dbReference>
<dbReference type="STRING" id="913774.A0A0C3HCI5"/>
<keyword evidence="5 14" id="KW-0863">Zinc-finger</keyword>
<evidence type="ECO:0000256" key="13">
    <source>
        <dbReference type="ARBA" id="ARBA00039490"/>
    </source>
</evidence>
<keyword evidence="4" id="KW-0677">Repeat</keyword>
<dbReference type="InterPro" id="IPR013087">
    <property type="entry name" value="Znf_C2H2_type"/>
</dbReference>
<feature type="region of interest" description="Disordered" evidence="15">
    <location>
        <begin position="569"/>
        <end position="599"/>
    </location>
</feature>
<accession>A0A0C3HCI5</accession>
<evidence type="ECO:0000256" key="5">
    <source>
        <dbReference type="ARBA" id="ARBA00022771"/>
    </source>
</evidence>
<proteinExistence type="inferred from homology"/>
<keyword evidence="9" id="KW-0010">Activator</keyword>
<evidence type="ECO:0000259" key="16">
    <source>
        <dbReference type="PROSITE" id="PS50157"/>
    </source>
</evidence>
<dbReference type="InParanoid" id="A0A0C3HCI5"/>
<dbReference type="GO" id="GO:0005634">
    <property type="term" value="C:nucleus"/>
    <property type="evidence" value="ECO:0007669"/>
    <property type="project" value="UniProtKB-SubCell"/>
</dbReference>
<evidence type="ECO:0000313" key="18">
    <source>
        <dbReference type="Proteomes" id="UP000054321"/>
    </source>
</evidence>
<dbReference type="GO" id="GO:0008270">
    <property type="term" value="F:zinc ion binding"/>
    <property type="evidence" value="ECO:0007669"/>
    <property type="project" value="UniProtKB-KW"/>
</dbReference>
<feature type="region of interest" description="Disordered" evidence="15">
    <location>
        <begin position="1"/>
        <end position="20"/>
    </location>
</feature>
<evidence type="ECO:0000256" key="4">
    <source>
        <dbReference type="ARBA" id="ARBA00022737"/>
    </source>
</evidence>
<dbReference type="AlphaFoldDB" id="A0A0C3HCI5"/>
<evidence type="ECO:0000256" key="14">
    <source>
        <dbReference type="PROSITE-ProRule" id="PRU00042"/>
    </source>
</evidence>
<dbReference type="SMART" id="SM00355">
    <property type="entry name" value="ZnF_C2H2"/>
    <property type="match status" value="3"/>
</dbReference>
<evidence type="ECO:0000256" key="1">
    <source>
        <dbReference type="ARBA" id="ARBA00004123"/>
    </source>
</evidence>
<evidence type="ECO:0000256" key="2">
    <source>
        <dbReference type="ARBA" id="ARBA00022491"/>
    </source>
</evidence>
<dbReference type="Proteomes" id="UP000054321">
    <property type="component" value="Unassembled WGS sequence"/>
</dbReference>
<dbReference type="Gene3D" id="3.30.160.60">
    <property type="entry name" value="Classic Zinc Finger"/>
    <property type="match status" value="2"/>
</dbReference>
<reference evidence="18" key="2">
    <citation type="submission" date="2015-01" db="EMBL/GenBank/DDBJ databases">
        <title>Evolutionary Origins and Diversification of the Mycorrhizal Mutualists.</title>
        <authorList>
            <consortium name="DOE Joint Genome Institute"/>
            <consortium name="Mycorrhizal Genomics Consortium"/>
            <person name="Kohler A."/>
            <person name="Kuo A."/>
            <person name="Nagy L.G."/>
            <person name="Floudas D."/>
            <person name="Copeland A."/>
            <person name="Barry K.W."/>
            <person name="Cichocki N."/>
            <person name="Veneault-Fourrey C."/>
            <person name="LaButti K."/>
            <person name="Lindquist E.A."/>
            <person name="Lipzen A."/>
            <person name="Lundell T."/>
            <person name="Morin E."/>
            <person name="Murat C."/>
            <person name="Riley R."/>
            <person name="Ohm R."/>
            <person name="Sun H."/>
            <person name="Tunlid A."/>
            <person name="Henrissat B."/>
            <person name="Grigoriev I.V."/>
            <person name="Hibbett D.S."/>
            <person name="Martin F."/>
        </authorList>
    </citation>
    <scope>NUCLEOTIDE SEQUENCE [LARGE SCALE GENOMIC DNA]</scope>
    <source>
        <strain evidence="18">Zn</strain>
    </source>
</reference>
<evidence type="ECO:0000256" key="8">
    <source>
        <dbReference type="ARBA" id="ARBA00023125"/>
    </source>
</evidence>
<protein>
    <recommendedName>
        <fullName evidence="13">pH-response transcription factor pacC/RIM101</fullName>
    </recommendedName>
</protein>
<sequence>MSAQNSQHDTAAPRAGDAQSTITNASTATLPSGASAEDTLLCKWKQCGERADSAESLFEHLCERHIGRKSTNNLNLVCGWEGCNTSTVKRDHITSHVRVHVPLKPHKCGFCGKAFKRPQDLKKHVKTHADDSVLVSPPGHPSNPNSGYRHPPPKSKLNIAVELSPSTATGYYDHQSHMHHSGPPAGYANPHHHAPTGYYTPQQPSNYGPVYYQGADLGQNGYDNRKRYDALNDFFGDAKRRQIDPTSYAEVGSRLTLLQGIPFQGGGLSDYIPTGPAMVSANGHGGSAGPIAQHQYALPPMPNLRTKNDLLNIDQFLEQVQSTVYESSNSAAAAGVQQPGAHYTHTADTYRQSHSPPHNLQSLGHMASQVSSAHSTAPMRATHSSQSNASGTPALTPASSSVSYTSGHSPTSSQHGLSPTPGHSSTSAPYPSLPADANGYSPHSNAAPASTLGTNFENDFRRRYSGGMLQRSAYPDSSSRADEYPSTPTPTKEHPEAVVRSSASNAYPSLTSISSLGSDSSESGDSATTRTEEVDRREEEWVENIRVIEALRRLIGERLERKEYEDDGDVAMSGTAEHRQTQPAQTHGQSLYPVLRADD</sequence>
<dbReference type="GO" id="GO:0045944">
    <property type="term" value="P:positive regulation of transcription by RNA polymerase II"/>
    <property type="evidence" value="ECO:0007669"/>
    <property type="project" value="TreeGrafter"/>
</dbReference>
<evidence type="ECO:0000256" key="6">
    <source>
        <dbReference type="ARBA" id="ARBA00022833"/>
    </source>
</evidence>
<keyword evidence="3" id="KW-0479">Metal-binding</keyword>
<comment type="subcellular location">
    <subcellularLocation>
        <location evidence="1">Nucleus</location>
    </subcellularLocation>
</comment>
<keyword evidence="8" id="KW-0238">DNA-binding</keyword>
<dbReference type="PANTHER" id="PTHR47257">
    <property type="entry name" value="PH-RESPONSE TRANSCRIPTION FACTOR PACC/RIM101"/>
    <property type="match status" value="1"/>
</dbReference>
<feature type="region of interest" description="Disordered" evidence="15">
    <location>
        <begin position="129"/>
        <end position="156"/>
    </location>
</feature>
<dbReference type="InterPro" id="IPR036236">
    <property type="entry name" value="Znf_C2H2_sf"/>
</dbReference>
<dbReference type="SUPFAM" id="SSF57667">
    <property type="entry name" value="beta-beta-alpha zinc fingers"/>
    <property type="match status" value="2"/>
</dbReference>
<keyword evidence="10" id="KW-0804">Transcription</keyword>
<feature type="compositionally biased region" description="Polar residues" evidence="15">
    <location>
        <begin position="382"/>
        <end position="429"/>
    </location>
</feature>
<feature type="compositionally biased region" description="Low complexity" evidence="15">
    <location>
        <begin position="509"/>
        <end position="529"/>
    </location>
</feature>
<feature type="compositionally biased region" description="Polar residues" evidence="15">
    <location>
        <begin position="347"/>
        <end position="375"/>
    </location>
</feature>
<comment type="similarity">
    <text evidence="12">Belongs to the pacC/RIM101 family.</text>
</comment>